<dbReference type="Proteomes" id="UP000719942">
    <property type="component" value="Unassembled WGS sequence"/>
</dbReference>
<feature type="chain" id="PRO_5045290713" evidence="2">
    <location>
        <begin position="27"/>
        <end position="259"/>
    </location>
</feature>
<evidence type="ECO:0000256" key="1">
    <source>
        <dbReference type="SAM" id="MobiDB-lite"/>
    </source>
</evidence>
<dbReference type="Pfam" id="PF16976">
    <property type="entry name" value="RcpC"/>
    <property type="match status" value="1"/>
</dbReference>
<dbReference type="InterPro" id="IPR013974">
    <property type="entry name" value="SAF"/>
</dbReference>
<dbReference type="RefSeq" id="WP_219965570.1">
    <property type="nucleotide sequence ID" value="NZ_JAGFNZ010000003.1"/>
</dbReference>
<dbReference type="InterPro" id="IPR031571">
    <property type="entry name" value="RcpC_dom"/>
</dbReference>
<evidence type="ECO:0000313" key="5">
    <source>
        <dbReference type="EMBL" id="MBW7573179.1"/>
    </source>
</evidence>
<keyword evidence="2" id="KW-0732">Signal</keyword>
<dbReference type="NCBIfam" id="TIGR03177">
    <property type="entry name" value="pilus_cpaB"/>
    <property type="match status" value="1"/>
</dbReference>
<keyword evidence="6" id="KW-1185">Reference proteome</keyword>
<proteinExistence type="predicted"/>
<name>A0ABS7DPY4_9FIRM</name>
<feature type="region of interest" description="Disordered" evidence="1">
    <location>
        <begin position="240"/>
        <end position="259"/>
    </location>
</feature>
<feature type="compositionally biased region" description="Gly residues" evidence="1">
    <location>
        <begin position="249"/>
        <end position="259"/>
    </location>
</feature>
<feature type="signal peptide" evidence="2">
    <location>
        <begin position="1"/>
        <end position="26"/>
    </location>
</feature>
<feature type="domain" description="SAF" evidence="3">
    <location>
        <begin position="42"/>
        <end position="98"/>
    </location>
</feature>
<sequence length="259" mass="27913">MKFFRNRIFVGTLSLLVAAFVCFVLAPTVNQATNRQTEIIRVVKAIPEGTAITKDMIQTVKVGGFNLPQNIINDEKNAIGKYTTAALDTGDYILTSKVSDTVKSAYLSALDGEKEAISISIKSFAAGLSGKLQSGDIVSLIVSDYGDTKQTVAPAELRYVLLLAATTAKGTDTDQKQSSEKKDTENDEDNIPATLTLLVTPEQATKLVDYETNGKLYATLVYRGSEENSQRYLKMQDDYLSQQPTGSVTGTGGVSSDGQ</sequence>
<evidence type="ECO:0000313" key="6">
    <source>
        <dbReference type="Proteomes" id="UP000719942"/>
    </source>
</evidence>
<reference evidence="5 6" key="1">
    <citation type="submission" date="2021-03" db="EMBL/GenBank/DDBJ databases">
        <title>Caproiciproducens sp. nov. isolated from feces of cow.</title>
        <authorList>
            <person name="Choi J.-Y."/>
        </authorList>
    </citation>
    <scope>NUCLEOTIDE SEQUENCE [LARGE SCALE GENOMIC DNA]</scope>
    <source>
        <strain evidence="5 6">AGMB10547</strain>
    </source>
</reference>
<evidence type="ECO:0000259" key="3">
    <source>
        <dbReference type="Pfam" id="PF08666"/>
    </source>
</evidence>
<feature type="region of interest" description="Disordered" evidence="1">
    <location>
        <begin position="171"/>
        <end position="194"/>
    </location>
</feature>
<protein>
    <submittedName>
        <fullName evidence="5">Flp pilus assembly protein CpaB</fullName>
    </submittedName>
</protein>
<evidence type="ECO:0000259" key="4">
    <source>
        <dbReference type="Pfam" id="PF16976"/>
    </source>
</evidence>
<gene>
    <name evidence="5" type="primary">cpaB</name>
    <name evidence="5" type="ORF">J5W02_10180</name>
</gene>
<feature type="compositionally biased region" description="Basic and acidic residues" evidence="1">
    <location>
        <begin position="171"/>
        <end position="184"/>
    </location>
</feature>
<accession>A0ABS7DPY4</accession>
<feature type="domain" description="Flp pilus assembly protein RcpC/CpaB" evidence="4">
    <location>
        <begin position="109"/>
        <end position="220"/>
    </location>
</feature>
<organism evidence="5 6">
    <name type="scientific">Caproiciproducens faecalis</name>
    <dbReference type="NCBI Taxonomy" id="2820301"/>
    <lineage>
        <taxon>Bacteria</taxon>
        <taxon>Bacillati</taxon>
        <taxon>Bacillota</taxon>
        <taxon>Clostridia</taxon>
        <taxon>Eubacteriales</taxon>
        <taxon>Acutalibacteraceae</taxon>
        <taxon>Caproiciproducens</taxon>
    </lineage>
</organism>
<dbReference type="CDD" id="cd11614">
    <property type="entry name" value="SAF_CpaB_FlgA_like"/>
    <property type="match status" value="1"/>
</dbReference>
<dbReference type="InterPro" id="IPR017592">
    <property type="entry name" value="Pilus_assmbl_Flp-typ_CpaB"/>
</dbReference>
<dbReference type="EMBL" id="JAGFNZ010000003">
    <property type="protein sequence ID" value="MBW7573179.1"/>
    <property type="molecule type" value="Genomic_DNA"/>
</dbReference>
<comment type="caution">
    <text evidence="5">The sequence shown here is derived from an EMBL/GenBank/DDBJ whole genome shotgun (WGS) entry which is preliminary data.</text>
</comment>
<evidence type="ECO:0000256" key="2">
    <source>
        <dbReference type="SAM" id="SignalP"/>
    </source>
</evidence>
<dbReference type="Pfam" id="PF08666">
    <property type="entry name" value="SAF"/>
    <property type="match status" value="1"/>
</dbReference>